<keyword evidence="4 8" id="KW-0813">Transport</keyword>
<evidence type="ECO:0000256" key="1">
    <source>
        <dbReference type="ARBA" id="ARBA00004496"/>
    </source>
</evidence>
<dbReference type="GO" id="GO:0030643">
    <property type="term" value="P:intracellular phosphate ion homeostasis"/>
    <property type="evidence" value="ECO:0007669"/>
    <property type="project" value="InterPro"/>
</dbReference>
<evidence type="ECO:0000256" key="5">
    <source>
        <dbReference type="ARBA" id="ARBA00022490"/>
    </source>
</evidence>
<evidence type="ECO:0000313" key="11">
    <source>
        <dbReference type="Proteomes" id="UP000525652"/>
    </source>
</evidence>
<dbReference type="Gene3D" id="1.20.58.220">
    <property type="entry name" value="Phosphate transport system protein phou homolog 2, domain 2"/>
    <property type="match status" value="2"/>
</dbReference>
<evidence type="ECO:0000259" key="9">
    <source>
        <dbReference type="Pfam" id="PF01895"/>
    </source>
</evidence>
<protein>
    <recommendedName>
        <fullName evidence="8">Phosphate-specific transport system accessory protein PhoU</fullName>
    </recommendedName>
</protein>
<dbReference type="AlphaFoldDB" id="A0A7X1E6A4"/>
<dbReference type="InterPro" id="IPR026022">
    <property type="entry name" value="PhoU_dom"/>
</dbReference>
<dbReference type="InterPro" id="IPR028366">
    <property type="entry name" value="PhoU"/>
</dbReference>
<keyword evidence="11" id="KW-1185">Reference proteome</keyword>
<gene>
    <name evidence="10" type="primary">phoU</name>
    <name evidence="10" type="ORF">H5P30_19155</name>
</gene>
<keyword evidence="6 8" id="KW-0592">Phosphate transport</keyword>
<feature type="domain" description="PhoU" evidence="9">
    <location>
        <begin position="17"/>
        <end position="104"/>
    </location>
</feature>
<dbReference type="GO" id="GO:0045936">
    <property type="term" value="P:negative regulation of phosphate metabolic process"/>
    <property type="evidence" value="ECO:0007669"/>
    <property type="project" value="InterPro"/>
</dbReference>
<evidence type="ECO:0000256" key="6">
    <source>
        <dbReference type="ARBA" id="ARBA00022592"/>
    </source>
</evidence>
<proteinExistence type="inferred from homology"/>
<evidence type="ECO:0000313" key="10">
    <source>
        <dbReference type="EMBL" id="MBC2603903.1"/>
    </source>
</evidence>
<dbReference type="RefSeq" id="WP_185694521.1">
    <property type="nucleotide sequence ID" value="NZ_JACHVA010000134.1"/>
</dbReference>
<dbReference type="NCBIfam" id="TIGR02135">
    <property type="entry name" value="phoU_full"/>
    <property type="match status" value="1"/>
</dbReference>
<evidence type="ECO:0000256" key="2">
    <source>
        <dbReference type="ARBA" id="ARBA00008107"/>
    </source>
</evidence>
<dbReference type="PANTHER" id="PTHR42930:SF3">
    <property type="entry name" value="PHOSPHATE-SPECIFIC TRANSPORT SYSTEM ACCESSORY PROTEIN PHOU"/>
    <property type="match status" value="1"/>
</dbReference>
<comment type="subunit">
    <text evidence="3 8">Homodimer.</text>
</comment>
<dbReference type="Proteomes" id="UP000525652">
    <property type="component" value="Unassembled WGS sequence"/>
</dbReference>
<dbReference type="PIRSF" id="PIRSF003107">
    <property type="entry name" value="PhoU"/>
    <property type="match status" value="1"/>
</dbReference>
<evidence type="ECO:0000256" key="7">
    <source>
        <dbReference type="ARBA" id="ARBA00056181"/>
    </source>
</evidence>
<dbReference type="SUPFAM" id="SSF109755">
    <property type="entry name" value="PhoU-like"/>
    <property type="match status" value="1"/>
</dbReference>
<dbReference type="InterPro" id="IPR038078">
    <property type="entry name" value="PhoU-like_sf"/>
</dbReference>
<dbReference type="FunFam" id="1.20.58.220:FF:000004">
    <property type="entry name" value="Phosphate-specific transport system accessory protein PhoU"/>
    <property type="match status" value="1"/>
</dbReference>
<dbReference type="PANTHER" id="PTHR42930">
    <property type="entry name" value="PHOSPHATE-SPECIFIC TRANSPORT SYSTEM ACCESSORY PROTEIN PHOU"/>
    <property type="match status" value="1"/>
</dbReference>
<reference evidence="10 11" key="1">
    <citation type="submission" date="2020-07" db="EMBL/GenBank/DDBJ databases">
        <authorList>
            <person name="Feng X."/>
        </authorList>
    </citation>
    <scope>NUCLEOTIDE SEQUENCE [LARGE SCALE GENOMIC DNA]</scope>
    <source>
        <strain evidence="10 11">JCM14086</strain>
    </source>
</reference>
<sequence length="234" mass="26013">MDRNFHVELKQLKEKLVLMAEKAMHNTSRAMEALTRRDATIANEVIEADREIDTLEVEIDQTAVRYMTLYQPVSADMRLIAVAIKTSHDIERIGDEASSIAKRVGRILNSAANGQNLPENLVSIPQAAGLAVEMLRDAIEAFIEEDVEKCVSIIRSDKQVDSMNRSNFQGFTSMLTEGGEQTETILELVFISKSIERIADHATNIAEEVIYLHSGQEVRHAGIKRGNNPPPGIS</sequence>
<name>A0A7X1E6A4_9BACT</name>
<comment type="subcellular location">
    <subcellularLocation>
        <location evidence="1 8">Cytoplasm</location>
    </subcellularLocation>
</comment>
<dbReference type="Pfam" id="PF01895">
    <property type="entry name" value="PhoU"/>
    <property type="match status" value="2"/>
</dbReference>
<dbReference type="EMBL" id="JACHVA010000134">
    <property type="protein sequence ID" value="MBC2603903.1"/>
    <property type="molecule type" value="Genomic_DNA"/>
</dbReference>
<feature type="domain" description="PhoU" evidence="9">
    <location>
        <begin position="126"/>
        <end position="209"/>
    </location>
</feature>
<dbReference type="GO" id="GO:0006817">
    <property type="term" value="P:phosphate ion transport"/>
    <property type="evidence" value="ECO:0007669"/>
    <property type="project" value="UniProtKB-KW"/>
</dbReference>
<accession>A0A7X1E6A4</accession>
<comment type="function">
    <text evidence="7 8">Plays a role in the regulation of phosphate uptake.</text>
</comment>
<keyword evidence="5 8" id="KW-0963">Cytoplasm</keyword>
<evidence type="ECO:0000256" key="4">
    <source>
        <dbReference type="ARBA" id="ARBA00022448"/>
    </source>
</evidence>
<comment type="similarity">
    <text evidence="2 8">Belongs to the PhoU family.</text>
</comment>
<dbReference type="GO" id="GO:0005737">
    <property type="term" value="C:cytoplasm"/>
    <property type="evidence" value="ECO:0007669"/>
    <property type="project" value="UniProtKB-SubCell"/>
</dbReference>
<evidence type="ECO:0000256" key="8">
    <source>
        <dbReference type="PIRNR" id="PIRNR003107"/>
    </source>
</evidence>
<organism evidence="10 11">
    <name type="scientific">Puniceicoccus vermicola</name>
    <dbReference type="NCBI Taxonomy" id="388746"/>
    <lineage>
        <taxon>Bacteria</taxon>
        <taxon>Pseudomonadati</taxon>
        <taxon>Verrucomicrobiota</taxon>
        <taxon>Opitutia</taxon>
        <taxon>Puniceicoccales</taxon>
        <taxon>Puniceicoccaceae</taxon>
        <taxon>Puniceicoccus</taxon>
    </lineage>
</organism>
<comment type="caution">
    <text evidence="10">The sequence shown here is derived from an EMBL/GenBank/DDBJ whole genome shotgun (WGS) entry which is preliminary data.</text>
</comment>
<evidence type="ECO:0000256" key="3">
    <source>
        <dbReference type="ARBA" id="ARBA00011738"/>
    </source>
</evidence>